<accession>A0ACB8SEH4</accession>
<evidence type="ECO:0000313" key="1">
    <source>
        <dbReference type="EMBL" id="KAI0054889.1"/>
    </source>
</evidence>
<comment type="caution">
    <text evidence="1">The sequence shown here is derived from an EMBL/GenBank/DDBJ whole genome shotgun (WGS) entry which is preliminary data.</text>
</comment>
<organism evidence="1 2">
    <name type="scientific">Artomyces pyxidatus</name>
    <dbReference type="NCBI Taxonomy" id="48021"/>
    <lineage>
        <taxon>Eukaryota</taxon>
        <taxon>Fungi</taxon>
        <taxon>Dikarya</taxon>
        <taxon>Basidiomycota</taxon>
        <taxon>Agaricomycotina</taxon>
        <taxon>Agaricomycetes</taxon>
        <taxon>Russulales</taxon>
        <taxon>Auriscalpiaceae</taxon>
        <taxon>Artomyces</taxon>
    </lineage>
</organism>
<evidence type="ECO:0000313" key="2">
    <source>
        <dbReference type="Proteomes" id="UP000814140"/>
    </source>
</evidence>
<keyword evidence="2" id="KW-1185">Reference proteome</keyword>
<sequence length="758" mass="83372">MSSEMDDIFASLDALLAAHADKLSISVDTLIRRYQSSRELREFDFVAMYSFYFAEHEEEERARLQVVETGVLAGKSCGQLRSVRQAYSATSDAPTGSAVGGTTDTTSGTESTKAGPVPELLPSPDTTATIEREREITASDKETVVKKCFDAFKEAHGEEWKTTLFRATMRPEDVEGRALLFHKKIGLREAFATSDAVAHRFETLAICAGGFVGDQLCQVFATEGAKGFLHGRLGISEATLKEHFRAHVYSNQRSNHHSQNDVQRLQQGLPQPFRFMSDSKGTTMHRTLNMESAAEVPQAKGGDKSSTGEGEGGKSKREQQERAKTSSGGEKEPESPSEGEGRESKGQQTGSPILTRAATAKALAVENKRPRSLTPTAGSRRRTKRARPTSAPLLSTVKSSVGPKKSDVGKDGSRTQEVFVQIKHVRKRDSVKPLKSGSPSVIESSDDDEPAAPKAKKAKILQEDVDGGLSGHPSKAEGSGHGGITENLSVQKADPSQKSRTIPSHQGSPTKTQGDAKTAQKAASHRASPYSERPYDSVIQQTEAGPSRRGPSFPSGLPNSEQLSDDPYDEDQRSRDNGHQEPAKVRLPRGRFAPFYAPAPRAPRGQGFAPDRYGSHGLHRDRFQYGFERPVYGMEQVPFPPIRPQGGPSLPPPHWNPVHQEYNPQQFSAFSQSQFPVFPPHPYQNTAYSAYQGPWMGESFEYHPETEDPLDLGPEMPYYEGQNRHLARSRRNHFVPDQRDDEVDKTASRTESHPRDKT</sequence>
<proteinExistence type="predicted"/>
<protein>
    <submittedName>
        <fullName evidence="1">Uncharacterized protein</fullName>
    </submittedName>
</protein>
<reference evidence="1" key="1">
    <citation type="submission" date="2021-03" db="EMBL/GenBank/DDBJ databases">
        <authorList>
            <consortium name="DOE Joint Genome Institute"/>
            <person name="Ahrendt S."/>
            <person name="Looney B.P."/>
            <person name="Miyauchi S."/>
            <person name="Morin E."/>
            <person name="Drula E."/>
            <person name="Courty P.E."/>
            <person name="Chicoki N."/>
            <person name="Fauchery L."/>
            <person name="Kohler A."/>
            <person name="Kuo A."/>
            <person name="Labutti K."/>
            <person name="Pangilinan J."/>
            <person name="Lipzen A."/>
            <person name="Riley R."/>
            <person name="Andreopoulos W."/>
            <person name="He G."/>
            <person name="Johnson J."/>
            <person name="Barry K.W."/>
            <person name="Grigoriev I.V."/>
            <person name="Nagy L."/>
            <person name="Hibbett D."/>
            <person name="Henrissat B."/>
            <person name="Matheny P.B."/>
            <person name="Labbe J."/>
            <person name="Martin F."/>
        </authorList>
    </citation>
    <scope>NUCLEOTIDE SEQUENCE</scope>
    <source>
        <strain evidence="1">HHB10654</strain>
    </source>
</reference>
<dbReference type="Proteomes" id="UP000814140">
    <property type="component" value="Unassembled WGS sequence"/>
</dbReference>
<name>A0ACB8SEH4_9AGAM</name>
<gene>
    <name evidence="1" type="ORF">BV25DRAFT_1843338</name>
</gene>
<dbReference type="EMBL" id="MU277332">
    <property type="protein sequence ID" value="KAI0054889.1"/>
    <property type="molecule type" value="Genomic_DNA"/>
</dbReference>
<reference evidence="1" key="2">
    <citation type="journal article" date="2022" name="New Phytol.">
        <title>Evolutionary transition to the ectomycorrhizal habit in the genomes of a hyperdiverse lineage of mushroom-forming fungi.</title>
        <authorList>
            <person name="Looney B."/>
            <person name="Miyauchi S."/>
            <person name="Morin E."/>
            <person name="Drula E."/>
            <person name="Courty P.E."/>
            <person name="Kohler A."/>
            <person name="Kuo A."/>
            <person name="LaButti K."/>
            <person name="Pangilinan J."/>
            <person name="Lipzen A."/>
            <person name="Riley R."/>
            <person name="Andreopoulos W."/>
            <person name="He G."/>
            <person name="Johnson J."/>
            <person name="Nolan M."/>
            <person name="Tritt A."/>
            <person name="Barry K.W."/>
            <person name="Grigoriev I.V."/>
            <person name="Nagy L.G."/>
            <person name="Hibbett D."/>
            <person name="Henrissat B."/>
            <person name="Matheny P.B."/>
            <person name="Labbe J."/>
            <person name="Martin F.M."/>
        </authorList>
    </citation>
    <scope>NUCLEOTIDE SEQUENCE</scope>
    <source>
        <strain evidence="1">HHB10654</strain>
    </source>
</reference>